<evidence type="ECO:0000259" key="1">
    <source>
        <dbReference type="SMART" id="SM00478"/>
    </source>
</evidence>
<dbReference type="Proteomes" id="UP000240357">
    <property type="component" value="Unassembled WGS sequence"/>
</dbReference>
<reference evidence="2 3" key="1">
    <citation type="submission" date="2018-03" db="EMBL/GenBank/DDBJ databases">
        <title>Adhaeribacter sp. HMF7605 Genome sequencing and assembly.</title>
        <authorList>
            <person name="Kang H."/>
            <person name="Kang J."/>
            <person name="Cha I."/>
            <person name="Kim H."/>
            <person name="Joh K."/>
        </authorList>
    </citation>
    <scope>NUCLEOTIDE SEQUENCE [LARGE SCALE GENOMIC DNA]</scope>
    <source>
        <strain evidence="2 3">HMF7605</strain>
    </source>
</reference>
<gene>
    <name evidence="2" type="ORF">AHMF7605_12795</name>
</gene>
<organism evidence="2 3">
    <name type="scientific">Adhaeribacter arboris</name>
    <dbReference type="NCBI Taxonomy" id="2072846"/>
    <lineage>
        <taxon>Bacteria</taxon>
        <taxon>Pseudomonadati</taxon>
        <taxon>Bacteroidota</taxon>
        <taxon>Cytophagia</taxon>
        <taxon>Cytophagales</taxon>
        <taxon>Hymenobacteraceae</taxon>
        <taxon>Adhaeribacter</taxon>
    </lineage>
</organism>
<keyword evidence="3" id="KW-1185">Reference proteome</keyword>
<dbReference type="CDD" id="cd00056">
    <property type="entry name" value="ENDO3c"/>
    <property type="match status" value="1"/>
</dbReference>
<comment type="caution">
    <text evidence="2">The sequence shown here is derived from an EMBL/GenBank/DDBJ whole genome shotgun (WGS) entry which is preliminary data.</text>
</comment>
<dbReference type="GO" id="GO:0004519">
    <property type="term" value="F:endonuclease activity"/>
    <property type="evidence" value="ECO:0007669"/>
    <property type="project" value="UniProtKB-KW"/>
</dbReference>
<dbReference type="InterPro" id="IPR023170">
    <property type="entry name" value="HhH_base_excis_C"/>
</dbReference>
<dbReference type="PANTHER" id="PTHR47203">
    <property type="match status" value="1"/>
</dbReference>
<protein>
    <submittedName>
        <fullName evidence="2">Endonuclease III</fullName>
    </submittedName>
</protein>
<dbReference type="AlphaFoldDB" id="A0A2T2YFP7"/>
<dbReference type="PANTHER" id="PTHR47203:SF1">
    <property type="entry name" value="HYPOTHETICAL BASE EXCISION DNA REPAIR PROTEIN (EUROFUNG)"/>
    <property type="match status" value="1"/>
</dbReference>
<feature type="domain" description="HhH-GPD" evidence="1">
    <location>
        <begin position="46"/>
        <end position="205"/>
    </location>
</feature>
<dbReference type="Pfam" id="PF00730">
    <property type="entry name" value="HhH-GPD"/>
    <property type="match status" value="1"/>
</dbReference>
<keyword evidence="2" id="KW-0255">Endonuclease</keyword>
<dbReference type="OrthoDB" id="9800977at2"/>
<dbReference type="InterPro" id="IPR003265">
    <property type="entry name" value="HhH-GPD_domain"/>
</dbReference>
<dbReference type="Gene3D" id="1.10.340.30">
    <property type="entry name" value="Hypothetical protein, domain 2"/>
    <property type="match status" value="1"/>
</dbReference>
<dbReference type="Gene3D" id="1.10.1670.10">
    <property type="entry name" value="Helix-hairpin-Helix base-excision DNA repair enzymes (C-terminal)"/>
    <property type="match status" value="1"/>
</dbReference>
<proteinExistence type="predicted"/>
<dbReference type="InterPro" id="IPR011257">
    <property type="entry name" value="DNA_glycosylase"/>
</dbReference>
<dbReference type="GO" id="GO:0006284">
    <property type="term" value="P:base-excision repair"/>
    <property type="evidence" value="ECO:0007669"/>
    <property type="project" value="InterPro"/>
</dbReference>
<dbReference type="RefSeq" id="WP_106929909.1">
    <property type="nucleotide sequence ID" value="NZ_PYFT01000001.1"/>
</dbReference>
<dbReference type="SUPFAM" id="SSF48150">
    <property type="entry name" value="DNA-glycosylase"/>
    <property type="match status" value="1"/>
</dbReference>
<dbReference type="SMART" id="SM00478">
    <property type="entry name" value="ENDO3c"/>
    <property type="match status" value="1"/>
</dbReference>
<keyword evidence="2" id="KW-0378">Hydrolase</keyword>
<dbReference type="EMBL" id="PYFT01000001">
    <property type="protein sequence ID" value="PSR54330.1"/>
    <property type="molecule type" value="Genomic_DNA"/>
</dbReference>
<keyword evidence="2" id="KW-0540">Nuclease</keyword>
<evidence type="ECO:0000313" key="3">
    <source>
        <dbReference type="Proteomes" id="UP000240357"/>
    </source>
</evidence>
<name>A0A2T2YFP7_9BACT</name>
<evidence type="ECO:0000313" key="2">
    <source>
        <dbReference type="EMBL" id="PSR54330.1"/>
    </source>
</evidence>
<sequence length="241" mass="27801">MIPQNEQLSPAEKTWQTHEALNQLYGVLDLRKPRREPIHELISTMLSHRTTHANEETAYYRMRELYPTWPEVMTAPVDELTKVLETAQYPGPKAINIQKALRLIQEKAPDFSLHFLEEMSVEEAMDWLMALPGVGLKTATLLLLFNFHKPVLPVDTHVFRVSQRVGLIGAKVTAEKAHTILLDMLPKEAPVLFNFHKHLYWHGQRICTWKGPKCQECPLCALCNYCQEVRQKGVDKQKKVI</sequence>
<accession>A0A2T2YFP7</accession>
<dbReference type="PIRSF" id="PIRSF001435">
    <property type="entry name" value="Nth"/>
    <property type="match status" value="1"/>
</dbReference>